<dbReference type="AlphaFoldDB" id="A0A8H7RWY3"/>
<keyword evidence="3" id="KW-1185">Reference proteome</keyword>
<dbReference type="EMBL" id="JAEPRB010000217">
    <property type="protein sequence ID" value="KAG2218666.1"/>
    <property type="molecule type" value="Genomic_DNA"/>
</dbReference>
<accession>A0A8H7RWY3</accession>
<feature type="compositionally biased region" description="Polar residues" evidence="1">
    <location>
        <begin position="157"/>
        <end position="176"/>
    </location>
</feature>
<dbReference type="Proteomes" id="UP000646827">
    <property type="component" value="Unassembled WGS sequence"/>
</dbReference>
<sequence>MDNNIDSTPRKRKAIIPQDKVMKEKLNLRLIAPKPEQQQQQTSPLLPDPLPSQPFQTLLRQSSPQKSPQQPQQYIPDEQPLAKKEMTTPLSSPPEMSSCGSSISSCCSNGTSSPIKQNNNSTSSSSIPSPTSCNTIRNSNTPNSKSSGCGCGSGSKNTSQPQKVESTCCGSSNSSKKTTEVDRVRLITCRCGDSCACPGCDAHPSRAMKGRNDPYTGFTTEDSRRRLSIASICLPSDIASSKRSEQPTAVLNENDVELCRCGCSQTLESCSNCFQELCQDYYSNVSTS</sequence>
<feature type="region of interest" description="Disordered" evidence="1">
    <location>
        <begin position="1"/>
        <end position="20"/>
    </location>
</feature>
<feature type="compositionally biased region" description="Low complexity" evidence="1">
    <location>
        <begin position="93"/>
        <end position="136"/>
    </location>
</feature>
<evidence type="ECO:0000256" key="1">
    <source>
        <dbReference type="SAM" id="MobiDB-lite"/>
    </source>
</evidence>
<comment type="caution">
    <text evidence="2">The sequence shown here is derived from an EMBL/GenBank/DDBJ whole genome shotgun (WGS) entry which is preliminary data.</text>
</comment>
<dbReference type="OrthoDB" id="5600085at2759"/>
<feature type="compositionally biased region" description="Low complexity" evidence="1">
    <location>
        <begin position="53"/>
        <end position="73"/>
    </location>
</feature>
<proteinExistence type="predicted"/>
<feature type="region of interest" description="Disordered" evidence="1">
    <location>
        <begin position="29"/>
        <end position="176"/>
    </location>
</feature>
<evidence type="ECO:0000313" key="3">
    <source>
        <dbReference type="Proteomes" id="UP000646827"/>
    </source>
</evidence>
<gene>
    <name evidence="2" type="ORF">INT45_007835</name>
</gene>
<name>A0A8H7RWY3_9FUNG</name>
<evidence type="ECO:0000313" key="2">
    <source>
        <dbReference type="EMBL" id="KAG2218666.1"/>
    </source>
</evidence>
<protein>
    <submittedName>
        <fullName evidence="2">Uncharacterized protein</fullName>
    </submittedName>
</protein>
<feature type="compositionally biased region" description="Low complexity" evidence="1">
    <location>
        <begin position="33"/>
        <end position="45"/>
    </location>
</feature>
<organism evidence="2 3">
    <name type="scientific">Circinella minor</name>
    <dbReference type="NCBI Taxonomy" id="1195481"/>
    <lineage>
        <taxon>Eukaryota</taxon>
        <taxon>Fungi</taxon>
        <taxon>Fungi incertae sedis</taxon>
        <taxon>Mucoromycota</taxon>
        <taxon>Mucoromycotina</taxon>
        <taxon>Mucoromycetes</taxon>
        <taxon>Mucorales</taxon>
        <taxon>Lichtheimiaceae</taxon>
        <taxon>Circinella</taxon>
    </lineage>
</organism>
<reference evidence="2 3" key="1">
    <citation type="submission" date="2020-12" db="EMBL/GenBank/DDBJ databases">
        <title>Metabolic potential, ecology and presence of endohyphal bacteria is reflected in genomic diversity of Mucoromycotina.</title>
        <authorList>
            <person name="Muszewska A."/>
            <person name="Okrasinska A."/>
            <person name="Steczkiewicz K."/>
            <person name="Drgas O."/>
            <person name="Orlowska M."/>
            <person name="Perlinska-Lenart U."/>
            <person name="Aleksandrzak-Piekarczyk T."/>
            <person name="Szatraj K."/>
            <person name="Zielenkiewicz U."/>
            <person name="Pilsyk S."/>
            <person name="Malc E."/>
            <person name="Mieczkowski P."/>
            <person name="Kruszewska J.S."/>
            <person name="Biernat P."/>
            <person name="Pawlowska J."/>
        </authorList>
    </citation>
    <scope>NUCLEOTIDE SEQUENCE [LARGE SCALE GENOMIC DNA]</scope>
    <source>
        <strain evidence="2 3">CBS 142.35</strain>
    </source>
</reference>